<comment type="caution">
    <text evidence="7">The sequence shown here is derived from an EMBL/GenBank/DDBJ whole genome shotgun (WGS) entry which is preliminary data.</text>
</comment>
<dbReference type="InterPro" id="IPR050833">
    <property type="entry name" value="Poly_Biosynth_Transport"/>
</dbReference>
<accession>A0ABX1ZKI7</accession>
<evidence type="ECO:0000313" key="8">
    <source>
        <dbReference type="Proteomes" id="UP000618579"/>
    </source>
</evidence>
<keyword evidence="5 6" id="KW-0472">Membrane</keyword>
<feature type="transmembrane region" description="Helical" evidence="6">
    <location>
        <begin position="256"/>
        <end position="284"/>
    </location>
</feature>
<dbReference type="PANTHER" id="PTHR30250">
    <property type="entry name" value="PST FAMILY PREDICTED COLANIC ACID TRANSPORTER"/>
    <property type="match status" value="1"/>
</dbReference>
<keyword evidence="3 6" id="KW-0812">Transmembrane</keyword>
<feature type="transmembrane region" description="Helical" evidence="6">
    <location>
        <begin position="183"/>
        <end position="201"/>
    </location>
</feature>
<protein>
    <submittedName>
        <fullName evidence="7">Oligosaccharide flippase family protein</fullName>
    </submittedName>
</protein>
<feature type="transmembrane region" description="Helical" evidence="6">
    <location>
        <begin position="125"/>
        <end position="146"/>
    </location>
</feature>
<comment type="subcellular location">
    <subcellularLocation>
        <location evidence="1">Cell membrane</location>
        <topology evidence="1">Multi-pass membrane protein</topology>
    </subcellularLocation>
</comment>
<evidence type="ECO:0000256" key="4">
    <source>
        <dbReference type="ARBA" id="ARBA00022989"/>
    </source>
</evidence>
<feature type="transmembrane region" description="Helical" evidence="6">
    <location>
        <begin position="88"/>
        <end position="113"/>
    </location>
</feature>
<organism evidence="7 8">
    <name type="scientific">Paenibacillus planticolens</name>
    <dbReference type="NCBI Taxonomy" id="2654976"/>
    <lineage>
        <taxon>Bacteria</taxon>
        <taxon>Bacillati</taxon>
        <taxon>Bacillota</taxon>
        <taxon>Bacilli</taxon>
        <taxon>Bacillales</taxon>
        <taxon>Paenibacillaceae</taxon>
        <taxon>Paenibacillus</taxon>
    </lineage>
</organism>
<feature type="transmembrane region" description="Helical" evidence="6">
    <location>
        <begin position="369"/>
        <end position="387"/>
    </location>
</feature>
<dbReference type="CDD" id="cd13128">
    <property type="entry name" value="MATE_Wzx_like"/>
    <property type="match status" value="1"/>
</dbReference>
<feature type="transmembrane region" description="Helical" evidence="6">
    <location>
        <begin position="305"/>
        <end position="326"/>
    </location>
</feature>
<dbReference type="Proteomes" id="UP000618579">
    <property type="component" value="Unassembled WGS sequence"/>
</dbReference>
<evidence type="ECO:0000256" key="2">
    <source>
        <dbReference type="ARBA" id="ARBA00022475"/>
    </source>
</evidence>
<dbReference type="EMBL" id="WHNZ01000015">
    <property type="protein sequence ID" value="NOV00008.1"/>
    <property type="molecule type" value="Genomic_DNA"/>
</dbReference>
<sequence length="422" mass="47414">MRGKIIQLMNKALKMGFFHLLSANLLLQIAGFGGQILLTRIVPVDDIGRIRVVQSFFGIITILASAGVSTTILKLCSEKITEKTKNEILNQGILICTITSVLSIIVVFVIARLGGFSNDNAINSIMQLYMLLIPLFAFTNLFVAYLQSQKKIHKMSKVQSYSRVLIILLSTFTAFLFGIYGYVIGLVVSNVLTFIVLIMVIKRDMKFVFFTKSGSETTKKMLKFSGLALATSISWQALQSIGIIMANYMNVDSHEIAYYGIGTLIITTMMIIPSTITQIMVPYISEKHDDRLEINRLLKKYEQRVIIVMFVVVILSYLILPILIPFAFGVNYINSIPYFKVLLIGLLFWSMYSPKHNTLMSIGRIDLNLYANIISVVINVVLNFILIRYLGMLGIALASSITLIIAYFVNISFYRMVFSTKG</sequence>
<evidence type="ECO:0000313" key="7">
    <source>
        <dbReference type="EMBL" id="NOV00008.1"/>
    </source>
</evidence>
<evidence type="ECO:0000256" key="3">
    <source>
        <dbReference type="ARBA" id="ARBA00022692"/>
    </source>
</evidence>
<proteinExistence type="predicted"/>
<gene>
    <name evidence="7" type="ORF">GC097_08265</name>
</gene>
<evidence type="ECO:0000256" key="6">
    <source>
        <dbReference type="SAM" id="Phobius"/>
    </source>
</evidence>
<keyword evidence="2" id="KW-1003">Cell membrane</keyword>
<keyword evidence="8" id="KW-1185">Reference proteome</keyword>
<feature type="transmembrane region" description="Helical" evidence="6">
    <location>
        <begin position="332"/>
        <end position="349"/>
    </location>
</feature>
<feature type="transmembrane region" description="Helical" evidence="6">
    <location>
        <begin position="158"/>
        <end position="177"/>
    </location>
</feature>
<evidence type="ECO:0000256" key="5">
    <source>
        <dbReference type="ARBA" id="ARBA00023136"/>
    </source>
</evidence>
<dbReference type="PANTHER" id="PTHR30250:SF28">
    <property type="entry name" value="POLYSACCHARIDE BIOSYNTHESIS PROTEIN"/>
    <property type="match status" value="1"/>
</dbReference>
<feature type="transmembrane region" description="Helical" evidence="6">
    <location>
        <begin position="393"/>
        <end position="414"/>
    </location>
</feature>
<feature type="transmembrane region" description="Helical" evidence="6">
    <location>
        <begin position="56"/>
        <end position="76"/>
    </location>
</feature>
<reference evidence="7 8" key="1">
    <citation type="submission" date="2019-10" db="EMBL/GenBank/DDBJ databases">
        <title>Description of Paenibacillus pedi sp. nov.</title>
        <authorList>
            <person name="Carlier A."/>
            <person name="Qi S."/>
        </authorList>
    </citation>
    <scope>NUCLEOTIDE SEQUENCE [LARGE SCALE GENOMIC DNA]</scope>
    <source>
        <strain evidence="7 8">LMG 31457</strain>
    </source>
</reference>
<dbReference type="Pfam" id="PF01943">
    <property type="entry name" value="Polysacc_synt"/>
    <property type="match status" value="1"/>
</dbReference>
<evidence type="ECO:0000256" key="1">
    <source>
        <dbReference type="ARBA" id="ARBA00004651"/>
    </source>
</evidence>
<dbReference type="RefSeq" id="WP_171682837.1">
    <property type="nucleotide sequence ID" value="NZ_WHNZ01000015.1"/>
</dbReference>
<feature type="transmembrane region" description="Helical" evidence="6">
    <location>
        <begin position="222"/>
        <end position="244"/>
    </location>
</feature>
<feature type="transmembrane region" description="Helical" evidence="6">
    <location>
        <begin position="12"/>
        <end position="36"/>
    </location>
</feature>
<keyword evidence="4 6" id="KW-1133">Transmembrane helix</keyword>
<name>A0ABX1ZKI7_9BACL</name>
<dbReference type="InterPro" id="IPR002797">
    <property type="entry name" value="Polysacc_synth"/>
</dbReference>